<gene>
    <name evidence="2" type="ORF">EJB06_04910</name>
</gene>
<feature type="domain" description="DJ-1/PfpI" evidence="1">
    <location>
        <begin position="5"/>
        <end position="178"/>
    </location>
</feature>
<dbReference type="InterPro" id="IPR002818">
    <property type="entry name" value="DJ-1/PfpI"/>
</dbReference>
<sequence length="200" mass="21323">MTRTIGIYVFDDVEVLDFAGPYEVFTCATRMAARLTPHAPAPFRVRTIGATQAMLRARAGLSVLPEADFANAGRIDVLIVPGGVVTAELAKPPVIDWIAATAGASELTASVCTGAFLLATAGLLDGQAATTHWADVADLRAAFPQVRVETERRWIDNGAIVTSGGISAGIDMSLHLVERLAGRELAQRTARQMEYDWNEG</sequence>
<evidence type="ECO:0000313" key="2">
    <source>
        <dbReference type="EMBL" id="RSZ60456.1"/>
    </source>
</evidence>
<dbReference type="RefSeq" id="WP_126072866.1">
    <property type="nucleotide sequence ID" value="NZ_CP051166.1"/>
</dbReference>
<dbReference type="PANTHER" id="PTHR43130">
    <property type="entry name" value="ARAC-FAMILY TRANSCRIPTIONAL REGULATOR"/>
    <property type="match status" value="1"/>
</dbReference>
<evidence type="ECO:0000259" key="1">
    <source>
        <dbReference type="Pfam" id="PF01965"/>
    </source>
</evidence>
<dbReference type="Proteomes" id="UP000278085">
    <property type="component" value="Unassembled WGS sequence"/>
</dbReference>
<protein>
    <submittedName>
        <fullName evidence="2">DJ-1/PfpI family protein</fullName>
    </submittedName>
</protein>
<organism evidence="2 3">
    <name type="scientific">Massilia atriviolacea</name>
    <dbReference type="NCBI Taxonomy" id="2495579"/>
    <lineage>
        <taxon>Bacteria</taxon>
        <taxon>Pseudomonadati</taxon>
        <taxon>Pseudomonadota</taxon>
        <taxon>Betaproteobacteria</taxon>
        <taxon>Burkholderiales</taxon>
        <taxon>Oxalobacteraceae</taxon>
        <taxon>Telluria group</taxon>
        <taxon>Massilia</taxon>
    </lineage>
</organism>
<name>A0A430HSF8_9BURK</name>
<proteinExistence type="predicted"/>
<dbReference type="AlphaFoldDB" id="A0A430HSF8"/>
<comment type="caution">
    <text evidence="2">The sequence shown here is derived from an EMBL/GenBank/DDBJ whole genome shotgun (WGS) entry which is preliminary data.</text>
</comment>
<dbReference type="SUPFAM" id="SSF52317">
    <property type="entry name" value="Class I glutamine amidotransferase-like"/>
    <property type="match status" value="1"/>
</dbReference>
<dbReference type="OrthoDB" id="9803764at2"/>
<accession>A0A430HSF8</accession>
<evidence type="ECO:0000313" key="3">
    <source>
        <dbReference type="Proteomes" id="UP000278085"/>
    </source>
</evidence>
<dbReference type="EMBL" id="RXLQ01000002">
    <property type="protein sequence ID" value="RSZ60456.1"/>
    <property type="molecule type" value="Genomic_DNA"/>
</dbReference>
<dbReference type="PANTHER" id="PTHR43130:SF14">
    <property type="entry name" value="DJ-1_PFPI DOMAIN-CONTAINING PROTEIN"/>
    <property type="match status" value="1"/>
</dbReference>
<reference evidence="2 3" key="1">
    <citation type="submission" date="2018-12" db="EMBL/GenBank/DDBJ databases">
        <authorList>
            <person name="Yang E."/>
        </authorList>
    </citation>
    <scope>NUCLEOTIDE SEQUENCE [LARGE SCALE GENOMIC DNA]</scope>
    <source>
        <strain evidence="2 3">SOD</strain>
    </source>
</reference>
<dbReference type="InterPro" id="IPR052158">
    <property type="entry name" value="INH-QAR"/>
</dbReference>
<dbReference type="GO" id="GO:0006355">
    <property type="term" value="P:regulation of DNA-templated transcription"/>
    <property type="evidence" value="ECO:0007669"/>
    <property type="project" value="TreeGrafter"/>
</dbReference>
<dbReference type="Gene3D" id="3.40.50.880">
    <property type="match status" value="1"/>
</dbReference>
<keyword evidence="3" id="KW-1185">Reference proteome</keyword>
<dbReference type="InterPro" id="IPR029062">
    <property type="entry name" value="Class_I_gatase-like"/>
</dbReference>
<dbReference type="Pfam" id="PF01965">
    <property type="entry name" value="DJ-1_PfpI"/>
    <property type="match status" value="1"/>
</dbReference>
<dbReference type="CDD" id="cd03139">
    <property type="entry name" value="GATase1_PfpI_2"/>
    <property type="match status" value="1"/>
</dbReference>